<sequence length="151" mass="16777">MVGSAFCLCKRGRSGSRRACFAGFAHDVPSFPRPIRPHPATSESPASTISVNAASRQAKQVLLIARPSCFARSAHVQQIPRFPRRDQRAEEIAPRISRRHGSRWLHSAISPLIGAEQEAAASFKDDSEIRTGGHGFRRQYGSRRLRSAFFH</sequence>
<evidence type="ECO:0000313" key="2">
    <source>
        <dbReference type="Proteomes" id="UP000236161"/>
    </source>
</evidence>
<protein>
    <submittedName>
        <fullName evidence="1">Uncharacterized protein</fullName>
    </submittedName>
</protein>
<accession>A0A2I0A6V6</accession>
<organism evidence="1 2">
    <name type="scientific">Apostasia shenzhenica</name>
    <dbReference type="NCBI Taxonomy" id="1088818"/>
    <lineage>
        <taxon>Eukaryota</taxon>
        <taxon>Viridiplantae</taxon>
        <taxon>Streptophyta</taxon>
        <taxon>Embryophyta</taxon>
        <taxon>Tracheophyta</taxon>
        <taxon>Spermatophyta</taxon>
        <taxon>Magnoliopsida</taxon>
        <taxon>Liliopsida</taxon>
        <taxon>Asparagales</taxon>
        <taxon>Orchidaceae</taxon>
        <taxon>Apostasioideae</taxon>
        <taxon>Apostasia</taxon>
    </lineage>
</organism>
<dbReference type="AlphaFoldDB" id="A0A2I0A6V6"/>
<name>A0A2I0A6V6_9ASPA</name>
<proteinExistence type="predicted"/>
<keyword evidence="2" id="KW-1185">Reference proteome</keyword>
<evidence type="ECO:0000313" key="1">
    <source>
        <dbReference type="EMBL" id="PKA51267.1"/>
    </source>
</evidence>
<dbReference type="Proteomes" id="UP000236161">
    <property type="component" value="Unassembled WGS sequence"/>
</dbReference>
<dbReference type="EMBL" id="KZ452014">
    <property type="protein sequence ID" value="PKA51267.1"/>
    <property type="molecule type" value="Genomic_DNA"/>
</dbReference>
<reference evidence="1 2" key="1">
    <citation type="journal article" date="2017" name="Nature">
        <title>The Apostasia genome and the evolution of orchids.</title>
        <authorList>
            <person name="Zhang G.Q."/>
            <person name="Liu K.W."/>
            <person name="Li Z."/>
            <person name="Lohaus R."/>
            <person name="Hsiao Y.Y."/>
            <person name="Niu S.C."/>
            <person name="Wang J.Y."/>
            <person name="Lin Y.C."/>
            <person name="Xu Q."/>
            <person name="Chen L.J."/>
            <person name="Yoshida K."/>
            <person name="Fujiwara S."/>
            <person name="Wang Z.W."/>
            <person name="Zhang Y.Q."/>
            <person name="Mitsuda N."/>
            <person name="Wang M."/>
            <person name="Liu G.H."/>
            <person name="Pecoraro L."/>
            <person name="Huang H.X."/>
            <person name="Xiao X.J."/>
            <person name="Lin M."/>
            <person name="Wu X.Y."/>
            <person name="Wu W.L."/>
            <person name="Chen Y.Y."/>
            <person name="Chang S.B."/>
            <person name="Sakamoto S."/>
            <person name="Ohme-Takagi M."/>
            <person name="Yagi M."/>
            <person name="Zeng S.J."/>
            <person name="Shen C.Y."/>
            <person name="Yeh C.M."/>
            <person name="Luo Y.B."/>
            <person name="Tsai W.C."/>
            <person name="Van de Peer Y."/>
            <person name="Liu Z.J."/>
        </authorList>
    </citation>
    <scope>NUCLEOTIDE SEQUENCE [LARGE SCALE GENOMIC DNA]</scope>
    <source>
        <strain evidence="2">cv. Shenzhen</strain>
        <tissue evidence="1">Stem</tissue>
    </source>
</reference>
<gene>
    <name evidence="1" type="ORF">AXF42_Ash010707</name>
</gene>